<feature type="domain" description="Histidine kinase" evidence="16">
    <location>
        <begin position="484"/>
        <end position="700"/>
    </location>
</feature>
<dbReference type="PROSITE" id="PS50110">
    <property type="entry name" value="RESPONSE_REGULATORY"/>
    <property type="match status" value="1"/>
</dbReference>
<name>G2PQ46_ALLRU</name>
<dbReference type="SUPFAM" id="SSF52172">
    <property type="entry name" value="CheY-like"/>
    <property type="match status" value="1"/>
</dbReference>
<dbReference type="InterPro" id="IPR004358">
    <property type="entry name" value="Sig_transdc_His_kin-like_C"/>
</dbReference>
<keyword evidence="9" id="KW-0805">Transcription regulation</keyword>
<dbReference type="InterPro" id="IPR005467">
    <property type="entry name" value="His_kinase_dom"/>
</dbReference>
<evidence type="ECO:0000256" key="10">
    <source>
        <dbReference type="ARBA" id="ARBA00023125"/>
    </source>
</evidence>
<dbReference type="SMART" id="SM00342">
    <property type="entry name" value="HTH_ARAC"/>
    <property type="match status" value="1"/>
</dbReference>
<keyword evidence="10" id="KW-0238">DNA-binding</keyword>
<dbReference type="Pfam" id="PF13181">
    <property type="entry name" value="TPR_8"/>
    <property type="match status" value="1"/>
</dbReference>
<feature type="transmembrane region" description="Helical" evidence="14">
    <location>
        <begin position="442"/>
        <end position="459"/>
    </location>
</feature>
<dbReference type="InterPro" id="IPR009057">
    <property type="entry name" value="Homeodomain-like_sf"/>
</dbReference>
<dbReference type="eggNOG" id="COG0457">
    <property type="taxonomic scope" value="Bacteria"/>
</dbReference>
<evidence type="ECO:0000259" key="15">
    <source>
        <dbReference type="PROSITE" id="PS01124"/>
    </source>
</evidence>
<feature type="repeat" description="TPR" evidence="13">
    <location>
        <begin position="281"/>
        <end position="314"/>
    </location>
</feature>
<keyword evidence="7 18" id="KW-0067">ATP-binding</keyword>
<keyword evidence="5" id="KW-0547">Nucleotide-binding</keyword>
<dbReference type="Gene3D" id="3.40.50.2300">
    <property type="match status" value="1"/>
</dbReference>
<protein>
    <recommendedName>
        <fullName evidence="2">histidine kinase</fullName>
        <ecNumber evidence="2">2.7.13.3</ecNumber>
    </recommendedName>
</protein>
<dbReference type="InterPro" id="IPR018060">
    <property type="entry name" value="HTH_AraC"/>
</dbReference>
<dbReference type="SUPFAM" id="SSF46689">
    <property type="entry name" value="Homeodomain-like"/>
    <property type="match status" value="1"/>
</dbReference>
<dbReference type="SMART" id="SM00448">
    <property type="entry name" value="REC"/>
    <property type="match status" value="1"/>
</dbReference>
<dbReference type="SUPFAM" id="SSF47384">
    <property type="entry name" value="Homodimeric domain of signal transducing histidine kinase"/>
    <property type="match status" value="1"/>
</dbReference>
<dbReference type="Pfam" id="PF13424">
    <property type="entry name" value="TPR_12"/>
    <property type="match status" value="1"/>
</dbReference>
<dbReference type="PROSITE" id="PS50005">
    <property type="entry name" value="TPR"/>
    <property type="match status" value="2"/>
</dbReference>
<keyword evidence="3 12" id="KW-0597">Phosphoprotein</keyword>
<keyword evidence="19" id="KW-1185">Reference proteome</keyword>
<dbReference type="CDD" id="cd00082">
    <property type="entry name" value="HisKA"/>
    <property type="match status" value="1"/>
</dbReference>
<dbReference type="PANTHER" id="PTHR43547">
    <property type="entry name" value="TWO-COMPONENT HISTIDINE KINASE"/>
    <property type="match status" value="1"/>
</dbReference>
<dbReference type="InterPro" id="IPR003661">
    <property type="entry name" value="HisK_dim/P_dom"/>
</dbReference>
<accession>G2PQ46</accession>
<evidence type="ECO:0000256" key="14">
    <source>
        <dbReference type="SAM" id="Phobius"/>
    </source>
</evidence>
<dbReference type="EMBL" id="CP002999">
    <property type="protein sequence ID" value="AEM70511.1"/>
    <property type="molecule type" value="Genomic_DNA"/>
</dbReference>
<feature type="domain" description="Response regulatory" evidence="17">
    <location>
        <begin position="738"/>
        <end position="853"/>
    </location>
</feature>
<dbReference type="GO" id="GO:0003700">
    <property type="term" value="F:DNA-binding transcription factor activity"/>
    <property type="evidence" value="ECO:0007669"/>
    <property type="project" value="InterPro"/>
</dbReference>
<evidence type="ECO:0000313" key="19">
    <source>
        <dbReference type="Proteomes" id="UP000008908"/>
    </source>
</evidence>
<evidence type="ECO:0000259" key="17">
    <source>
        <dbReference type="PROSITE" id="PS50110"/>
    </source>
</evidence>
<evidence type="ECO:0000256" key="11">
    <source>
        <dbReference type="ARBA" id="ARBA00023163"/>
    </source>
</evidence>
<evidence type="ECO:0000256" key="4">
    <source>
        <dbReference type="ARBA" id="ARBA00022679"/>
    </source>
</evidence>
<dbReference type="eggNOG" id="COG0745">
    <property type="taxonomic scope" value="Bacteria"/>
</dbReference>
<dbReference type="FunFam" id="1.10.287.130:FF:000045">
    <property type="entry name" value="Two-component system sensor histidine kinase/response regulator"/>
    <property type="match status" value="1"/>
</dbReference>
<dbReference type="InterPro" id="IPR019734">
    <property type="entry name" value="TPR_rpt"/>
</dbReference>
<proteinExistence type="predicted"/>
<reference evidence="18 19" key="2">
    <citation type="journal article" date="2012" name="Stand. Genomic Sci.">
        <title>Complete genome sequence of the facultatively anaerobic, appendaged bacterium Muricauda ruestringensis type strain (B1(T)).</title>
        <authorList>
            <person name="Huntemann M."/>
            <person name="Teshima H."/>
            <person name="Lapidus A."/>
            <person name="Nolan M."/>
            <person name="Lucas S."/>
            <person name="Hammon N."/>
            <person name="Deshpande S."/>
            <person name="Cheng J.F."/>
            <person name="Tapia R."/>
            <person name="Goodwin L.A."/>
            <person name="Pitluck S."/>
            <person name="Liolios K."/>
            <person name="Pagani I."/>
            <person name="Ivanova N."/>
            <person name="Mavromatis K."/>
            <person name="Mikhailova N."/>
            <person name="Pati A."/>
            <person name="Chen A."/>
            <person name="Palaniappan K."/>
            <person name="Land M."/>
            <person name="Hauser L."/>
            <person name="Pan C."/>
            <person name="Brambilla E.M."/>
            <person name="Rohde M."/>
            <person name="Spring S."/>
            <person name="Goker M."/>
            <person name="Detter J.C."/>
            <person name="Bristow J."/>
            <person name="Eisen J.A."/>
            <person name="Markowitz V."/>
            <person name="Hugenholtz P."/>
            <person name="Kyrpides N.C."/>
            <person name="Klenk H.P."/>
            <person name="Woyke T."/>
        </authorList>
    </citation>
    <scope>NUCLEOTIDE SEQUENCE [LARGE SCALE GENOMIC DNA]</scope>
    <source>
        <strain evidence="19">DSM 13258 / LMG 19739 / B1</strain>
    </source>
</reference>
<reference evidence="19" key="1">
    <citation type="submission" date="2011-08" db="EMBL/GenBank/DDBJ databases">
        <title>The complete genome of Muricauda ruestringensis DSM 13258.</title>
        <authorList>
            <person name="Lucas S."/>
            <person name="Han J."/>
            <person name="Lapidus A."/>
            <person name="Bruce D."/>
            <person name="Goodwin L."/>
            <person name="Pitluck S."/>
            <person name="Peters L."/>
            <person name="Kyrpides N."/>
            <person name="Mavromatis K."/>
            <person name="Ivanova N."/>
            <person name="Ovchinnikova G."/>
            <person name="Teshima H."/>
            <person name="Detter J.C."/>
            <person name="Tapia R."/>
            <person name="Han C."/>
            <person name="Land M."/>
            <person name="Hauser L."/>
            <person name="Markowitz V."/>
            <person name="Cheng J.-F."/>
            <person name="Hugenholtz P."/>
            <person name="Woyke T."/>
            <person name="Wu D."/>
            <person name="Spring S."/>
            <person name="Schroeder M."/>
            <person name="Brambilla E."/>
            <person name="Klenk H.-P."/>
            <person name="Eisen J.A."/>
        </authorList>
    </citation>
    <scope>NUCLEOTIDE SEQUENCE [LARGE SCALE GENOMIC DNA]</scope>
    <source>
        <strain evidence="19">DSM 13258 / LMG 19739 / B1</strain>
    </source>
</reference>
<dbReference type="InterPro" id="IPR036890">
    <property type="entry name" value="HATPase_C_sf"/>
</dbReference>
<dbReference type="SMART" id="SM00028">
    <property type="entry name" value="TPR"/>
    <property type="match status" value="8"/>
</dbReference>
<dbReference type="InterPro" id="IPR003594">
    <property type="entry name" value="HATPase_dom"/>
</dbReference>
<evidence type="ECO:0000256" key="5">
    <source>
        <dbReference type="ARBA" id="ARBA00022741"/>
    </source>
</evidence>
<dbReference type="eggNOG" id="COG2207">
    <property type="taxonomic scope" value="Bacteria"/>
</dbReference>
<dbReference type="PROSITE" id="PS01124">
    <property type="entry name" value="HTH_ARAC_FAMILY_2"/>
    <property type="match status" value="1"/>
</dbReference>
<keyword evidence="11" id="KW-0804">Transcription</keyword>
<feature type="repeat" description="TPR" evidence="13">
    <location>
        <begin position="124"/>
        <end position="157"/>
    </location>
</feature>
<dbReference type="EC" id="2.7.13.3" evidence="2"/>
<feature type="modified residue" description="4-aspartylphosphate" evidence="12">
    <location>
        <position position="786"/>
    </location>
</feature>
<dbReference type="InterPro" id="IPR011006">
    <property type="entry name" value="CheY-like_superfamily"/>
</dbReference>
<sequence length="982" mass="111446">MDTPLKMKRFLSILFFLAFVLSHSQKKVDSLRMELSRTKIDSFQIKTLYRLFVEYQKNSTKKAEKTILQAIELAEKSDYHNLLAKGYNLYGDFLRIQSREDSAIAVIKTGLTISERIGFEKGKWEALVSLGHCYWQKGDFDKAQKSYNKVIGTTKDLGGTALAYIGMGAVYSQKGEYARAMEQYTMASENFLQLGDEANYAVAIGNIGYIQRSLENYGSAANYFKISDSINNKLGNLSGQAFAAYNLSVVYKNMDVLDSATIYNKKGLELYSQLGYKKRISYCHFTMGEIHVKKNNLQEALESYQKSLDISIAVDDSVQIGYSSMAVADMYNLLGNRKKSVAYLKNAAKVASRMELNILSMDIHERLAKHLSAEGDMAGAYKNLEQFVLLKDSLYTREKRELASEIEAQYQNEQKTKEIALLASERELQTLQLRKRVNERNAIIIFAVLTILLAVLLFNQYRIKQRSNKELQELDRLKSNFFANISHEFRTPLTLIKGTIEKWEQNPGEKPEKEDVKMVRRNTNKVLGLVNQLLELSKIDQGKLQLKPTEGDVHKCLRTATSSFNSHAAQRDMDYRVKIPSEVLWAAFDRDKLEKVVYNLLSNAFKFSGNGECVSFTATYETNELTIQVLDSGKGISGEKLPFIFDRFYQVDSTLTKEHEGSGIGLSLSKDLIELMDGTITVASEEGKGSCFTVQIPIERIETGQPRPKEQEQVTGNKQARYTTPFRLNKSDKRNVPTILLVEDNEDMRQFIKAGLLDEYRILEAVNGEDGLKMAISKMPDLVITDLMMPKMDGVDLCKKMKTMVETCHIPIIMLTAKAGVENKIEGLETGADDYLTKPFETKELLVRARNLIEQRRKFRELFSSQATKIDPKEVTVNSLDEQFLEKVLDLLEREHADSDFGVAQMQKGLAMSKTQLHRKLKAITNESPGELLRNFRLKRAAQLLSQNVDSVTQVAYQVGFNNLSYFAKCFKELYGVSPSSY</sequence>
<dbReference type="KEGG" id="mrs:Murru_1470"/>
<dbReference type="GO" id="GO:0005524">
    <property type="term" value="F:ATP binding"/>
    <property type="evidence" value="ECO:0007669"/>
    <property type="project" value="UniProtKB-KW"/>
</dbReference>
<dbReference type="CDD" id="cd17574">
    <property type="entry name" value="REC_OmpR"/>
    <property type="match status" value="1"/>
</dbReference>
<dbReference type="InterPro" id="IPR001789">
    <property type="entry name" value="Sig_transdc_resp-reg_receiver"/>
</dbReference>
<dbReference type="Gene3D" id="1.10.287.130">
    <property type="match status" value="1"/>
</dbReference>
<dbReference type="PROSITE" id="PS50109">
    <property type="entry name" value="HIS_KIN"/>
    <property type="match status" value="1"/>
</dbReference>
<dbReference type="OrthoDB" id="1522078at2"/>
<keyword evidence="4" id="KW-0808">Transferase</keyword>
<evidence type="ECO:0000256" key="13">
    <source>
        <dbReference type="PROSITE-ProRule" id="PRU00339"/>
    </source>
</evidence>
<keyword evidence="13" id="KW-0802">TPR repeat</keyword>
<dbReference type="Pfam" id="PF12833">
    <property type="entry name" value="HTH_18"/>
    <property type="match status" value="1"/>
</dbReference>
<dbReference type="AlphaFoldDB" id="G2PQ46"/>
<keyword evidence="6" id="KW-0418">Kinase</keyword>
<dbReference type="FunFam" id="3.30.565.10:FF:000037">
    <property type="entry name" value="Hybrid sensor histidine kinase/response regulator"/>
    <property type="match status" value="1"/>
</dbReference>
<keyword evidence="8" id="KW-0902">Two-component regulatory system</keyword>
<dbReference type="Gene3D" id="1.25.40.10">
    <property type="entry name" value="Tetratricopeptide repeat domain"/>
    <property type="match status" value="2"/>
</dbReference>
<dbReference type="SMART" id="SM00388">
    <property type="entry name" value="HisKA"/>
    <property type="match status" value="1"/>
</dbReference>
<dbReference type="SMART" id="SM00387">
    <property type="entry name" value="HATPase_c"/>
    <property type="match status" value="1"/>
</dbReference>
<dbReference type="HOGENOM" id="CLU_013213_0_0_10"/>
<dbReference type="GO" id="GO:0000155">
    <property type="term" value="F:phosphorelay sensor kinase activity"/>
    <property type="evidence" value="ECO:0007669"/>
    <property type="project" value="InterPro"/>
</dbReference>
<dbReference type="Pfam" id="PF00072">
    <property type="entry name" value="Response_reg"/>
    <property type="match status" value="1"/>
</dbReference>
<dbReference type="Pfam" id="PF02518">
    <property type="entry name" value="HATPase_c"/>
    <property type="match status" value="1"/>
</dbReference>
<gene>
    <name evidence="18" type="ordered locus">Murru_1470</name>
</gene>
<dbReference type="GO" id="GO:0043565">
    <property type="term" value="F:sequence-specific DNA binding"/>
    <property type="evidence" value="ECO:0007669"/>
    <property type="project" value="InterPro"/>
</dbReference>
<dbReference type="PANTHER" id="PTHR43547:SF2">
    <property type="entry name" value="HYBRID SIGNAL TRANSDUCTION HISTIDINE KINASE C"/>
    <property type="match status" value="1"/>
</dbReference>
<keyword evidence="14" id="KW-0812">Transmembrane</keyword>
<feature type="domain" description="HTH araC/xylS-type" evidence="15">
    <location>
        <begin position="886"/>
        <end position="982"/>
    </location>
</feature>
<evidence type="ECO:0000256" key="3">
    <source>
        <dbReference type="ARBA" id="ARBA00022553"/>
    </source>
</evidence>
<comment type="catalytic activity">
    <reaction evidence="1">
        <text>ATP + protein L-histidine = ADP + protein N-phospho-L-histidine.</text>
        <dbReference type="EC" id="2.7.13.3"/>
    </reaction>
</comment>
<evidence type="ECO:0000256" key="9">
    <source>
        <dbReference type="ARBA" id="ARBA00023015"/>
    </source>
</evidence>
<evidence type="ECO:0000256" key="1">
    <source>
        <dbReference type="ARBA" id="ARBA00000085"/>
    </source>
</evidence>
<dbReference type="InterPro" id="IPR036097">
    <property type="entry name" value="HisK_dim/P_sf"/>
</dbReference>
<evidence type="ECO:0000313" key="18">
    <source>
        <dbReference type="EMBL" id="AEM70511.1"/>
    </source>
</evidence>
<dbReference type="InterPro" id="IPR018062">
    <property type="entry name" value="HTH_AraC-typ_CS"/>
</dbReference>
<evidence type="ECO:0000256" key="6">
    <source>
        <dbReference type="ARBA" id="ARBA00022777"/>
    </source>
</evidence>
<keyword evidence="14" id="KW-0472">Membrane</keyword>
<dbReference type="eggNOG" id="COG5002">
    <property type="taxonomic scope" value="Bacteria"/>
</dbReference>
<evidence type="ECO:0000256" key="2">
    <source>
        <dbReference type="ARBA" id="ARBA00012438"/>
    </source>
</evidence>
<dbReference type="Proteomes" id="UP000008908">
    <property type="component" value="Chromosome"/>
</dbReference>
<dbReference type="STRING" id="886377.Murru_1470"/>
<dbReference type="Gene3D" id="3.30.565.10">
    <property type="entry name" value="Histidine kinase-like ATPase, C-terminal domain"/>
    <property type="match status" value="1"/>
</dbReference>
<evidence type="ECO:0000256" key="7">
    <source>
        <dbReference type="ARBA" id="ARBA00022840"/>
    </source>
</evidence>
<keyword evidence="14" id="KW-1133">Transmembrane helix</keyword>
<dbReference type="InterPro" id="IPR011990">
    <property type="entry name" value="TPR-like_helical_dom_sf"/>
</dbReference>
<dbReference type="PRINTS" id="PR00344">
    <property type="entry name" value="BCTRLSENSOR"/>
</dbReference>
<organism evidence="18 19">
    <name type="scientific">Allomuricauda ruestringensis (strain DSM 13258 / CIP 107369 / LMG 19739 / B1)</name>
    <name type="common">Muricauda ruestringensis</name>
    <dbReference type="NCBI Taxonomy" id="886377"/>
    <lineage>
        <taxon>Bacteria</taxon>
        <taxon>Pseudomonadati</taxon>
        <taxon>Bacteroidota</taxon>
        <taxon>Flavobacteriia</taxon>
        <taxon>Flavobacteriales</taxon>
        <taxon>Flavobacteriaceae</taxon>
        <taxon>Flagellimonas</taxon>
    </lineage>
</organism>
<evidence type="ECO:0000259" key="16">
    <source>
        <dbReference type="PROSITE" id="PS50109"/>
    </source>
</evidence>
<dbReference type="Gene3D" id="1.10.10.60">
    <property type="entry name" value="Homeodomain-like"/>
    <property type="match status" value="2"/>
</dbReference>
<dbReference type="SUPFAM" id="SSF48452">
    <property type="entry name" value="TPR-like"/>
    <property type="match status" value="2"/>
</dbReference>
<dbReference type="SUPFAM" id="SSF55874">
    <property type="entry name" value="ATPase domain of HSP90 chaperone/DNA topoisomerase II/histidine kinase"/>
    <property type="match status" value="1"/>
</dbReference>
<dbReference type="Pfam" id="PF00512">
    <property type="entry name" value="HisKA"/>
    <property type="match status" value="1"/>
</dbReference>
<evidence type="ECO:0000256" key="8">
    <source>
        <dbReference type="ARBA" id="ARBA00023012"/>
    </source>
</evidence>
<dbReference type="PROSITE" id="PS00041">
    <property type="entry name" value="HTH_ARAC_FAMILY_1"/>
    <property type="match status" value="1"/>
</dbReference>
<evidence type="ECO:0000256" key="12">
    <source>
        <dbReference type="PROSITE-ProRule" id="PRU00169"/>
    </source>
</evidence>